<dbReference type="RefSeq" id="WP_346052265.1">
    <property type="nucleotide sequence ID" value="NZ_JAYGII010000023.1"/>
</dbReference>
<proteinExistence type="predicted"/>
<accession>A0AAP6JGR3</accession>
<keyword evidence="1" id="KW-0812">Transmembrane</keyword>
<keyword evidence="1" id="KW-0472">Membrane</keyword>
<dbReference type="Gene3D" id="3.30.700.10">
    <property type="entry name" value="Glycoprotein, Type 4 Pilin"/>
    <property type="match status" value="1"/>
</dbReference>
<dbReference type="AlphaFoldDB" id="A0AAP6JGR3"/>
<dbReference type="NCBIfam" id="TIGR02532">
    <property type="entry name" value="IV_pilin_GFxxxE"/>
    <property type="match status" value="1"/>
</dbReference>
<sequence length="144" mass="15145">GVTLVELVITIVIIGIAAAAVLGVYTTTIRASADPMIRAQALSVAELYMDEIMGRPFSGSTGDGNCGSREDWDHVAAYDGLDCQPEDVFGNPLSGLDMLTVSISVADDNSLGIGGGNERRIDVQVSDNAGTVNITLTAWRTREN</sequence>
<feature type="non-terminal residue" evidence="2">
    <location>
        <position position="1"/>
    </location>
</feature>
<organism evidence="2 3">
    <name type="scientific">Natronospira elongata</name>
    <dbReference type="NCBI Taxonomy" id="3110268"/>
    <lineage>
        <taxon>Bacteria</taxon>
        <taxon>Pseudomonadati</taxon>
        <taxon>Pseudomonadota</taxon>
        <taxon>Gammaproteobacteria</taxon>
        <taxon>Natronospirales</taxon>
        <taxon>Natronospiraceae</taxon>
        <taxon>Natronospira</taxon>
    </lineage>
</organism>
<keyword evidence="1" id="KW-1133">Transmembrane helix</keyword>
<evidence type="ECO:0000313" key="3">
    <source>
        <dbReference type="Proteomes" id="UP001302316"/>
    </source>
</evidence>
<dbReference type="InterPro" id="IPR045584">
    <property type="entry name" value="Pilin-like"/>
</dbReference>
<feature type="transmembrane region" description="Helical" evidence="1">
    <location>
        <begin position="6"/>
        <end position="28"/>
    </location>
</feature>
<dbReference type="EMBL" id="JAYGII010000023">
    <property type="protein sequence ID" value="MEA5446182.1"/>
    <property type="molecule type" value="Genomic_DNA"/>
</dbReference>
<dbReference type="SUPFAM" id="SSF54523">
    <property type="entry name" value="Pili subunits"/>
    <property type="match status" value="1"/>
</dbReference>
<evidence type="ECO:0000313" key="2">
    <source>
        <dbReference type="EMBL" id="MEA5446182.1"/>
    </source>
</evidence>
<gene>
    <name evidence="2" type="ORF">VCB98_10160</name>
</gene>
<comment type="caution">
    <text evidence="2">The sequence shown here is derived from an EMBL/GenBank/DDBJ whole genome shotgun (WGS) entry which is preliminary data.</text>
</comment>
<reference evidence="2 3" key="1">
    <citation type="submission" date="2023-12" db="EMBL/GenBank/DDBJ databases">
        <title>Whole-genome sequencing of halo(alkali)philic microorganisms from hypersaline lakes.</title>
        <authorList>
            <person name="Sorokin D.Y."/>
            <person name="Merkel A.Y."/>
            <person name="Messina E."/>
            <person name="Yakimov M."/>
        </authorList>
    </citation>
    <scope>NUCLEOTIDE SEQUENCE [LARGE SCALE GENOMIC DNA]</scope>
    <source>
        <strain evidence="2 3">AB-CW1</strain>
    </source>
</reference>
<keyword evidence="3" id="KW-1185">Reference proteome</keyword>
<protein>
    <submittedName>
        <fullName evidence="2">Prepilin-type N-terminal cleavage/methylation domain-containing protein</fullName>
    </submittedName>
</protein>
<dbReference type="InterPro" id="IPR012902">
    <property type="entry name" value="N_methyl_site"/>
</dbReference>
<dbReference type="Proteomes" id="UP001302316">
    <property type="component" value="Unassembled WGS sequence"/>
</dbReference>
<evidence type="ECO:0000256" key="1">
    <source>
        <dbReference type="SAM" id="Phobius"/>
    </source>
</evidence>
<name>A0AAP6JGR3_9GAMM</name>